<keyword evidence="1" id="KW-0472">Membrane</keyword>
<feature type="transmembrane region" description="Helical" evidence="1">
    <location>
        <begin position="82"/>
        <end position="107"/>
    </location>
</feature>
<evidence type="ECO:0000313" key="2">
    <source>
        <dbReference type="EMBL" id="QHI95559.1"/>
    </source>
</evidence>
<feature type="transmembrane region" description="Helical" evidence="1">
    <location>
        <begin position="49"/>
        <end position="70"/>
    </location>
</feature>
<organism evidence="2 3">
    <name type="scientific">Aristophania vespae</name>
    <dbReference type="NCBI Taxonomy" id="2697033"/>
    <lineage>
        <taxon>Bacteria</taxon>
        <taxon>Pseudomonadati</taxon>
        <taxon>Pseudomonadota</taxon>
        <taxon>Alphaproteobacteria</taxon>
        <taxon>Acetobacterales</taxon>
        <taxon>Acetobacteraceae</taxon>
        <taxon>Aristophania</taxon>
    </lineage>
</organism>
<dbReference type="EMBL" id="CP047652">
    <property type="protein sequence ID" value="QHI95559.1"/>
    <property type="molecule type" value="Genomic_DNA"/>
</dbReference>
<accession>A0A6P1NDK6</accession>
<proteinExistence type="predicted"/>
<evidence type="ECO:0000313" key="3">
    <source>
        <dbReference type="Proteomes" id="UP000463975"/>
    </source>
</evidence>
<name>A0A6P1NDK6_9PROT</name>
<keyword evidence="1" id="KW-1133">Transmembrane helix</keyword>
<dbReference type="RefSeq" id="WP_160618636.1">
    <property type="nucleotide sequence ID" value="NZ_CP047652.1"/>
</dbReference>
<dbReference type="AlphaFoldDB" id="A0A6P1NDK6"/>
<protein>
    <submittedName>
        <fullName evidence="2">Uncharacterized protein</fullName>
    </submittedName>
</protein>
<keyword evidence="1" id="KW-0812">Transmembrane</keyword>
<keyword evidence="3" id="KW-1185">Reference proteome</keyword>
<evidence type="ECO:0000256" key="1">
    <source>
        <dbReference type="SAM" id="Phobius"/>
    </source>
</evidence>
<gene>
    <name evidence="2" type="ORF">GT348_04110</name>
</gene>
<sequence>MANNLIYDDKRISINKSIVSIKKIPYLKKEKSISVRAINTVYIKIGKRYLYILGVFLWGAFSWGMLKSFFGDLNGVQSILCVYLSVFFIIMFGKCLVGSIVPFKWLILQTSSKRVKAVKSLKLDYVDTLKKKIEEAISEH</sequence>
<dbReference type="Proteomes" id="UP000463975">
    <property type="component" value="Chromosome"/>
</dbReference>
<dbReference type="KEGG" id="bomb:GT348_04110"/>
<reference evidence="2 3" key="1">
    <citation type="submission" date="2020-01" db="EMBL/GenBank/DDBJ databases">
        <title>Genome sequencing of strain KACC 21507.</title>
        <authorList>
            <person name="Heo J."/>
            <person name="Kim S.-J."/>
            <person name="Kim J.-S."/>
            <person name="Hong S.-B."/>
            <person name="Kwon S.-W."/>
        </authorList>
    </citation>
    <scope>NUCLEOTIDE SEQUENCE [LARGE SCALE GENOMIC DNA]</scope>
    <source>
        <strain evidence="2 3">KACC 21507</strain>
    </source>
</reference>